<keyword evidence="3" id="KW-1185">Reference proteome</keyword>
<comment type="caution">
    <text evidence="2">The sequence shown here is derived from an EMBL/GenBank/DDBJ whole genome shotgun (WGS) entry which is preliminary data.</text>
</comment>
<dbReference type="OrthoDB" id="1099454at2759"/>
<dbReference type="Proteomes" id="UP000886595">
    <property type="component" value="Unassembled WGS sequence"/>
</dbReference>
<feature type="domain" description="Reverse transcriptase zinc-binding" evidence="1">
    <location>
        <begin position="5"/>
        <end position="79"/>
    </location>
</feature>
<accession>A0A8X7S1S3</accession>
<evidence type="ECO:0000313" key="3">
    <source>
        <dbReference type="Proteomes" id="UP000886595"/>
    </source>
</evidence>
<evidence type="ECO:0000313" key="2">
    <source>
        <dbReference type="EMBL" id="KAG2298228.1"/>
    </source>
</evidence>
<dbReference type="AlphaFoldDB" id="A0A8X7S1S3"/>
<dbReference type="EMBL" id="JAAMPC010000008">
    <property type="protein sequence ID" value="KAG2298228.1"/>
    <property type="molecule type" value="Genomic_DNA"/>
</dbReference>
<name>A0A8X7S1S3_BRACI</name>
<organism evidence="2 3">
    <name type="scientific">Brassica carinata</name>
    <name type="common">Ethiopian mustard</name>
    <name type="synonym">Abyssinian cabbage</name>
    <dbReference type="NCBI Taxonomy" id="52824"/>
    <lineage>
        <taxon>Eukaryota</taxon>
        <taxon>Viridiplantae</taxon>
        <taxon>Streptophyta</taxon>
        <taxon>Embryophyta</taxon>
        <taxon>Tracheophyta</taxon>
        <taxon>Spermatophyta</taxon>
        <taxon>Magnoliopsida</taxon>
        <taxon>eudicotyledons</taxon>
        <taxon>Gunneridae</taxon>
        <taxon>Pentapetalae</taxon>
        <taxon>rosids</taxon>
        <taxon>malvids</taxon>
        <taxon>Brassicales</taxon>
        <taxon>Brassicaceae</taxon>
        <taxon>Brassiceae</taxon>
        <taxon>Brassica</taxon>
    </lineage>
</organism>
<proteinExistence type="predicted"/>
<evidence type="ECO:0000259" key="1">
    <source>
        <dbReference type="Pfam" id="PF13966"/>
    </source>
</evidence>
<dbReference type="InterPro" id="IPR026960">
    <property type="entry name" value="RVT-Znf"/>
</dbReference>
<gene>
    <name evidence="2" type="ORF">Bca52824_034700</name>
</gene>
<dbReference type="Pfam" id="PF13966">
    <property type="entry name" value="zf-RVT"/>
    <property type="match status" value="1"/>
</dbReference>
<sequence>MGGLTPRSAVKDWAKLIWFSGAIPRQAFNMWLANLNRLPTKVRMASWGLNVQTACCFCSNHEESREHLFLTCSYTDALWRLIFARLDRHHAPLISWSELLSSPLNLFFTTFGDSATQQCISTVLPLLQQPSASSTGISTTL</sequence>
<protein>
    <recommendedName>
        <fullName evidence="1">Reverse transcriptase zinc-binding domain-containing protein</fullName>
    </recommendedName>
</protein>
<reference evidence="2 3" key="1">
    <citation type="submission" date="2020-02" db="EMBL/GenBank/DDBJ databases">
        <authorList>
            <person name="Ma Q."/>
            <person name="Huang Y."/>
            <person name="Song X."/>
            <person name="Pei D."/>
        </authorList>
    </citation>
    <scope>NUCLEOTIDE SEQUENCE [LARGE SCALE GENOMIC DNA]</scope>
    <source>
        <strain evidence="2">Sxm20200214</strain>
        <tissue evidence="2">Leaf</tissue>
    </source>
</reference>